<evidence type="ECO:0008006" key="3">
    <source>
        <dbReference type="Google" id="ProtNLM"/>
    </source>
</evidence>
<evidence type="ECO:0000313" key="2">
    <source>
        <dbReference type="Proteomes" id="UP001302321"/>
    </source>
</evidence>
<proteinExistence type="predicted"/>
<accession>A0AAN7A9D8</accession>
<comment type="caution">
    <text evidence="1">The sequence shown here is derived from an EMBL/GenBank/DDBJ whole genome shotgun (WGS) entry which is preliminary data.</text>
</comment>
<gene>
    <name evidence="1" type="ORF">QBC36DRAFT_323668</name>
</gene>
<dbReference type="InterPro" id="IPR011009">
    <property type="entry name" value="Kinase-like_dom_sf"/>
</dbReference>
<evidence type="ECO:0000313" key="1">
    <source>
        <dbReference type="EMBL" id="KAK4178943.1"/>
    </source>
</evidence>
<name>A0AAN7A9D8_9PEZI</name>
<sequence length="337" mass="39028">MPPTPPNDRNAAVRQFAQTLDKDEELFKLGQYSFRPFFPYPPDSPRVFVKVGGVEFKQGEGDMQKIAYEWMRRERERDPTCNIHVPEVFKIFTKGGGLTFIIMELLDKAKPVEHQLRPLEDATWGCNKPIYYRMIADGIHRLSRIPVPQGATPGPFTQGERRLKHILFKDHEAPIVYPTVQDLEEHLNRIVIRMPKYRRTPDQAPRITFETDLTFCYTDFNDENFMIETEADGRPRLYIIDFEHASFLPISFLAHAVYMPQFLNRWEHVTKWVAERFGDSLPQTNVKLMDEVRALWVMSGSTIGLTEAQRQRLTIQDALDAPGCSQDLVPHSAGNYT</sequence>
<dbReference type="Proteomes" id="UP001302321">
    <property type="component" value="Unassembled WGS sequence"/>
</dbReference>
<organism evidence="1 2">
    <name type="scientific">Triangularia setosa</name>
    <dbReference type="NCBI Taxonomy" id="2587417"/>
    <lineage>
        <taxon>Eukaryota</taxon>
        <taxon>Fungi</taxon>
        <taxon>Dikarya</taxon>
        <taxon>Ascomycota</taxon>
        <taxon>Pezizomycotina</taxon>
        <taxon>Sordariomycetes</taxon>
        <taxon>Sordariomycetidae</taxon>
        <taxon>Sordariales</taxon>
        <taxon>Podosporaceae</taxon>
        <taxon>Triangularia</taxon>
    </lineage>
</organism>
<dbReference type="SUPFAM" id="SSF56112">
    <property type="entry name" value="Protein kinase-like (PK-like)"/>
    <property type="match status" value="1"/>
</dbReference>
<keyword evidence="2" id="KW-1185">Reference proteome</keyword>
<protein>
    <recommendedName>
        <fullName evidence="3">Aminoglycoside phosphotransferase domain-containing protein</fullName>
    </recommendedName>
</protein>
<reference evidence="1" key="2">
    <citation type="submission" date="2023-05" db="EMBL/GenBank/DDBJ databases">
        <authorList>
            <consortium name="Lawrence Berkeley National Laboratory"/>
            <person name="Steindorff A."/>
            <person name="Hensen N."/>
            <person name="Bonometti L."/>
            <person name="Westerberg I."/>
            <person name="Brannstrom I.O."/>
            <person name="Guillou S."/>
            <person name="Cros-Aarteil S."/>
            <person name="Calhoun S."/>
            <person name="Haridas S."/>
            <person name="Kuo A."/>
            <person name="Mondo S."/>
            <person name="Pangilinan J."/>
            <person name="Riley R."/>
            <person name="Labutti K."/>
            <person name="Andreopoulos B."/>
            <person name="Lipzen A."/>
            <person name="Chen C."/>
            <person name="Yanf M."/>
            <person name="Daum C."/>
            <person name="Ng V."/>
            <person name="Clum A."/>
            <person name="Ohm R."/>
            <person name="Martin F."/>
            <person name="Silar P."/>
            <person name="Natvig D."/>
            <person name="Lalanne C."/>
            <person name="Gautier V."/>
            <person name="Ament-Velasquez S.L."/>
            <person name="Kruys A."/>
            <person name="Hutchinson M.I."/>
            <person name="Powell A.J."/>
            <person name="Barry K."/>
            <person name="Miller A.N."/>
            <person name="Grigoriev I.V."/>
            <person name="Debuchy R."/>
            <person name="Gladieux P."/>
            <person name="Thoren M.H."/>
            <person name="Johannesson H."/>
        </authorList>
    </citation>
    <scope>NUCLEOTIDE SEQUENCE</scope>
    <source>
        <strain evidence="1">CBS 892.96</strain>
    </source>
</reference>
<dbReference type="AlphaFoldDB" id="A0AAN7A9D8"/>
<reference evidence="1" key="1">
    <citation type="journal article" date="2023" name="Mol. Phylogenet. Evol.">
        <title>Genome-scale phylogeny and comparative genomics of the fungal order Sordariales.</title>
        <authorList>
            <person name="Hensen N."/>
            <person name="Bonometti L."/>
            <person name="Westerberg I."/>
            <person name="Brannstrom I.O."/>
            <person name="Guillou S."/>
            <person name="Cros-Aarteil S."/>
            <person name="Calhoun S."/>
            <person name="Haridas S."/>
            <person name="Kuo A."/>
            <person name="Mondo S."/>
            <person name="Pangilinan J."/>
            <person name="Riley R."/>
            <person name="LaButti K."/>
            <person name="Andreopoulos B."/>
            <person name="Lipzen A."/>
            <person name="Chen C."/>
            <person name="Yan M."/>
            <person name="Daum C."/>
            <person name="Ng V."/>
            <person name="Clum A."/>
            <person name="Steindorff A."/>
            <person name="Ohm R.A."/>
            <person name="Martin F."/>
            <person name="Silar P."/>
            <person name="Natvig D.O."/>
            <person name="Lalanne C."/>
            <person name="Gautier V."/>
            <person name="Ament-Velasquez S.L."/>
            <person name="Kruys A."/>
            <person name="Hutchinson M.I."/>
            <person name="Powell A.J."/>
            <person name="Barry K."/>
            <person name="Miller A.N."/>
            <person name="Grigoriev I.V."/>
            <person name="Debuchy R."/>
            <person name="Gladieux P."/>
            <person name="Hiltunen Thoren M."/>
            <person name="Johannesson H."/>
        </authorList>
    </citation>
    <scope>NUCLEOTIDE SEQUENCE</scope>
    <source>
        <strain evidence="1">CBS 892.96</strain>
    </source>
</reference>
<dbReference type="EMBL" id="MU866127">
    <property type="protein sequence ID" value="KAK4178943.1"/>
    <property type="molecule type" value="Genomic_DNA"/>
</dbReference>